<feature type="domain" description="Glycosyl transferase family 1" evidence="2">
    <location>
        <begin position="190"/>
        <end position="256"/>
    </location>
</feature>
<feature type="non-terminal residue" evidence="4">
    <location>
        <position position="258"/>
    </location>
</feature>
<dbReference type="PANTHER" id="PTHR46401">
    <property type="entry name" value="GLYCOSYLTRANSFERASE WBBK-RELATED"/>
    <property type="match status" value="1"/>
</dbReference>
<evidence type="ECO:0008006" key="6">
    <source>
        <dbReference type="Google" id="ProtNLM"/>
    </source>
</evidence>
<evidence type="ECO:0000259" key="2">
    <source>
        <dbReference type="Pfam" id="PF00534"/>
    </source>
</evidence>
<accession>A0A1B7WRA0</accession>
<dbReference type="PANTHER" id="PTHR46401:SF2">
    <property type="entry name" value="GLYCOSYLTRANSFERASE WBBK-RELATED"/>
    <property type="match status" value="1"/>
</dbReference>
<dbReference type="GO" id="GO:0009103">
    <property type="term" value="P:lipopolysaccharide biosynthetic process"/>
    <property type="evidence" value="ECO:0007669"/>
    <property type="project" value="TreeGrafter"/>
</dbReference>
<proteinExistence type="predicted"/>
<gene>
    <name evidence="4" type="ORF">AN484_23150</name>
</gene>
<feature type="domain" description="Glycosyltransferase subfamily 4-like N-terminal" evidence="3">
    <location>
        <begin position="15"/>
        <end position="172"/>
    </location>
</feature>
<organism evidence="4 5">
    <name type="scientific">Aphanizomenon flos-aquae WA102</name>
    <dbReference type="NCBI Taxonomy" id="1710896"/>
    <lineage>
        <taxon>Bacteria</taxon>
        <taxon>Bacillati</taxon>
        <taxon>Cyanobacteriota</taxon>
        <taxon>Cyanophyceae</taxon>
        <taxon>Nostocales</taxon>
        <taxon>Aphanizomenonaceae</taxon>
        <taxon>Aphanizomenon</taxon>
    </lineage>
</organism>
<protein>
    <recommendedName>
        <fullName evidence="6">Mannosyltransferase</fullName>
    </recommendedName>
</protein>
<comment type="caution">
    <text evidence="4">The sequence shown here is derived from an EMBL/GenBank/DDBJ whole genome shotgun (WGS) entry which is preliminary data.</text>
</comment>
<evidence type="ECO:0000313" key="5">
    <source>
        <dbReference type="Proteomes" id="UP000092093"/>
    </source>
</evidence>
<sequence>MRILYDGEIYGIQKVGGINRYFDNIISRLPPDFEPILTSARSRNETHPHHPNLKIFNYKRFGFKPGRVSYWLEKYYFRAVESINQPQIFHPTYYSLLTHQEFKEKRCPIVLTVYDMLHEIFPDFLMDQDGQFAEIKRQAVSEADVVLCISESTKRDLLDRYPLLEGKIWVTHLATEFNPCLEDSDDPIPSRPFFLYVGARWTYKNFNNLLIALAKIVSKMPEVLLCVVGSPFNSTEKEQISELNLDNHIENFSYASDA</sequence>
<dbReference type="Pfam" id="PF13439">
    <property type="entry name" value="Glyco_transf_4"/>
    <property type="match status" value="1"/>
</dbReference>
<evidence type="ECO:0000259" key="3">
    <source>
        <dbReference type="Pfam" id="PF13439"/>
    </source>
</evidence>
<dbReference type="EMBL" id="LJOW01000192">
    <property type="protein sequence ID" value="OBQ39651.1"/>
    <property type="molecule type" value="Genomic_DNA"/>
</dbReference>
<keyword evidence="1" id="KW-0808">Transferase</keyword>
<dbReference type="Gene3D" id="3.40.50.2000">
    <property type="entry name" value="Glycogen Phosphorylase B"/>
    <property type="match status" value="2"/>
</dbReference>
<dbReference type="GO" id="GO:0016757">
    <property type="term" value="F:glycosyltransferase activity"/>
    <property type="evidence" value="ECO:0007669"/>
    <property type="project" value="InterPro"/>
</dbReference>
<dbReference type="InterPro" id="IPR001296">
    <property type="entry name" value="Glyco_trans_1"/>
</dbReference>
<dbReference type="AlphaFoldDB" id="A0A1B7WRA0"/>
<dbReference type="InterPro" id="IPR028098">
    <property type="entry name" value="Glyco_trans_4-like_N"/>
</dbReference>
<dbReference type="Pfam" id="PF00534">
    <property type="entry name" value="Glycos_transf_1"/>
    <property type="match status" value="1"/>
</dbReference>
<evidence type="ECO:0000313" key="4">
    <source>
        <dbReference type="EMBL" id="OBQ39651.1"/>
    </source>
</evidence>
<reference evidence="4 5" key="1">
    <citation type="submission" date="2015-09" db="EMBL/GenBank/DDBJ databases">
        <title>Aphanizomenon flos-aquae WA102.</title>
        <authorList>
            <person name="Driscoll C."/>
        </authorList>
    </citation>
    <scope>NUCLEOTIDE SEQUENCE [LARGE SCALE GENOMIC DNA]</scope>
    <source>
        <strain evidence="4">WA102</strain>
    </source>
</reference>
<dbReference type="SUPFAM" id="SSF53756">
    <property type="entry name" value="UDP-Glycosyltransferase/glycogen phosphorylase"/>
    <property type="match status" value="1"/>
</dbReference>
<dbReference type="Proteomes" id="UP000092093">
    <property type="component" value="Unassembled WGS sequence"/>
</dbReference>
<evidence type="ECO:0000256" key="1">
    <source>
        <dbReference type="ARBA" id="ARBA00022679"/>
    </source>
</evidence>
<name>A0A1B7WRA0_APHFL</name>